<dbReference type="Proteomes" id="UP000018419">
    <property type="component" value="Unassembled WGS sequence"/>
</dbReference>
<protein>
    <submittedName>
        <fullName evidence="1">Uncharacterized protein</fullName>
    </submittedName>
</protein>
<keyword evidence="2" id="KW-1185">Reference proteome</keyword>
<dbReference type="RefSeq" id="WP_005405023.1">
    <property type="nucleotide sequence ID" value="NZ_ACVR01000029.1"/>
</dbReference>
<comment type="caution">
    <text evidence="1">The sequence shown here is derived from an EMBL/GenBank/DDBJ whole genome shotgun (WGS) entry which is preliminary data.</text>
</comment>
<proteinExistence type="predicted"/>
<evidence type="ECO:0000313" key="2">
    <source>
        <dbReference type="Proteomes" id="UP000018419"/>
    </source>
</evidence>
<gene>
    <name evidence="1" type="ORF">ACIRA0001_1612</name>
</gene>
<sequence length="106" mass="12386">MNLIEQLGGYESAKSKLRDNGSLHAERLKKALFEYRRQHKIYEVMDRVCLTINIHDESIHDDVLYVTAVCRFGQWVAVNHLYEFSPEKVRHATDEEVKAGKRLEVV</sequence>
<evidence type="ECO:0000313" key="1">
    <source>
        <dbReference type="EMBL" id="EET82818.1"/>
    </source>
</evidence>
<organism evidence="1 2">
    <name type="scientific">Acinetobacter radioresistens SK82</name>
    <dbReference type="NCBI Taxonomy" id="596318"/>
    <lineage>
        <taxon>Bacteria</taxon>
        <taxon>Pseudomonadati</taxon>
        <taxon>Pseudomonadota</taxon>
        <taxon>Gammaproteobacteria</taxon>
        <taxon>Moraxellales</taxon>
        <taxon>Moraxellaceae</taxon>
        <taxon>Acinetobacter</taxon>
    </lineage>
</organism>
<reference evidence="1 2" key="1">
    <citation type="submission" date="2009-07" db="EMBL/GenBank/DDBJ databases">
        <authorList>
            <person name="Madupu R."/>
            <person name="Durkin A.S."/>
            <person name="Torralba M."/>
            <person name="Methe B."/>
            <person name="Sutton G.G."/>
            <person name="Strausberg R.L."/>
            <person name="Nelson K.E."/>
        </authorList>
    </citation>
    <scope>NUCLEOTIDE SEQUENCE [LARGE SCALE GENOMIC DNA]</scope>
    <source>
        <strain evidence="1 2">SK82</strain>
    </source>
</reference>
<name>A0ABM9YP39_ACIRA</name>
<accession>A0ABM9YP39</accession>
<dbReference type="EMBL" id="ACVR01000029">
    <property type="protein sequence ID" value="EET82818.1"/>
    <property type="molecule type" value="Genomic_DNA"/>
</dbReference>